<feature type="transmembrane region" description="Helical" evidence="7">
    <location>
        <begin position="231"/>
        <end position="252"/>
    </location>
</feature>
<evidence type="ECO:0000256" key="5">
    <source>
        <dbReference type="ARBA" id="ARBA00022989"/>
    </source>
</evidence>
<feature type="transmembrane region" description="Helical" evidence="7">
    <location>
        <begin position="205"/>
        <end position="225"/>
    </location>
</feature>
<comment type="subcellular location">
    <subcellularLocation>
        <location evidence="1">Endomembrane system</location>
        <topology evidence="1">Multi-pass membrane protein</topology>
    </subcellularLocation>
    <subcellularLocation>
        <location evidence="7">Endoplasmic reticulum membrane</location>
        <topology evidence="7">Multi-pass membrane protein</topology>
    </subcellularLocation>
</comment>
<evidence type="ECO:0000256" key="3">
    <source>
        <dbReference type="ARBA" id="ARBA00022692"/>
    </source>
</evidence>
<name>A0AAV9N759_9EURO</name>
<feature type="transmembrane region" description="Helical" evidence="7">
    <location>
        <begin position="296"/>
        <end position="315"/>
    </location>
</feature>
<dbReference type="AlphaFoldDB" id="A0AAV9N759"/>
<dbReference type="GeneID" id="89973829"/>
<evidence type="ECO:0000313" key="8">
    <source>
        <dbReference type="EMBL" id="KAK5048563.1"/>
    </source>
</evidence>
<reference evidence="8 9" key="1">
    <citation type="submission" date="2023-08" db="EMBL/GenBank/DDBJ databases">
        <title>Black Yeasts Isolated from many extreme environments.</title>
        <authorList>
            <person name="Coleine C."/>
            <person name="Stajich J.E."/>
            <person name="Selbmann L."/>
        </authorList>
    </citation>
    <scope>NUCLEOTIDE SEQUENCE [LARGE SCALE GENOMIC DNA]</scope>
    <source>
        <strain evidence="8 9">CCFEE 5792</strain>
    </source>
</reference>
<comment type="function">
    <text evidence="7">Involved in the lipid remodeling steps of GPI-anchor maturation.</text>
</comment>
<feature type="signal peptide" evidence="7">
    <location>
        <begin position="1"/>
        <end position="26"/>
    </location>
</feature>
<keyword evidence="7" id="KW-0256">Endoplasmic reticulum</keyword>
<dbReference type="PANTHER" id="PTHR13148">
    <property type="entry name" value="PER1-RELATED"/>
    <property type="match status" value="1"/>
</dbReference>
<feature type="transmembrane region" description="Helical" evidence="7">
    <location>
        <begin position="101"/>
        <end position="122"/>
    </location>
</feature>
<evidence type="ECO:0000256" key="6">
    <source>
        <dbReference type="ARBA" id="ARBA00023136"/>
    </source>
</evidence>
<feature type="transmembrane region" description="Helical" evidence="7">
    <location>
        <begin position="174"/>
        <end position="193"/>
    </location>
</feature>
<evidence type="ECO:0000256" key="7">
    <source>
        <dbReference type="RuleBase" id="RU365066"/>
    </source>
</evidence>
<dbReference type="EMBL" id="JAVRRD010000021">
    <property type="protein sequence ID" value="KAK5048563.1"/>
    <property type="molecule type" value="Genomic_DNA"/>
</dbReference>
<keyword evidence="3 7" id="KW-0812">Transmembrane</keyword>
<dbReference type="PANTHER" id="PTHR13148:SF0">
    <property type="entry name" value="POST-GPI ATTACHMENT TO PROTEINS FACTOR 3"/>
    <property type="match status" value="1"/>
</dbReference>
<feature type="transmembrane region" description="Helical" evidence="7">
    <location>
        <begin position="143"/>
        <end position="162"/>
    </location>
</feature>
<comment type="caution">
    <text evidence="8">The sequence shown here is derived from an EMBL/GenBank/DDBJ whole genome shotgun (WGS) entry which is preliminary data.</text>
</comment>
<evidence type="ECO:0000313" key="9">
    <source>
        <dbReference type="Proteomes" id="UP001358417"/>
    </source>
</evidence>
<organism evidence="8 9">
    <name type="scientific">Exophiala bonariae</name>
    <dbReference type="NCBI Taxonomy" id="1690606"/>
    <lineage>
        <taxon>Eukaryota</taxon>
        <taxon>Fungi</taxon>
        <taxon>Dikarya</taxon>
        <taxon>Ascomycota</taxon>
        <taxon>Pezizomycotina</taxon>
        <taxon>Eurotiomycetes</taxon>
        <taxon>Chaetothyriomycetidae</taxon>
        <taxon>Chaetothyriales</taxon>
        <taxon>Herpotrichiellaceae</taxon>
        <taxon>Exophiala</taxon>
    </lineage>
</organism>
<accession>A0AAV9N759</accession>
<dbReference type="Pfam" id="PF04080">
    <property type="entry name" value="Per1"/>
    <property type="match status" value="1"/>
</dbReference>
<comment type="similarity">
    <text evidence="7">Belongs to the PGAP3 family.</text>
</comment>
<dbReference type="GO" id="GO:0016788">
    <property type="term" value="F:hydrolase activity, acting on ester bonds"/>
    <property type="evidence" value="ECO:0007669"/>
    <property type="project" value="TreeGrafter"/>
</dbReference>
<keyword evidence="2 7" id="KW-0337">GPI-anchor biosynthesis</keyword>
<proteinExistence type="inferred from homology"/>
<gene>
    <name evidence="8" type="ORF">LTR84_005654</name>
</gene>
<evidence type="ECO:0000256" key="2">
    <source>
        <dbReference type="ARBA" id="ARBA00022502"/>
    </source>
</evidence>
<keyword evidence="9" id="KW-1185">Reference proteome</keyword>
<dbReference type="RefSeq" id="XP_064703922.1">
    <property type="nucleotide sequence ID" value="XM_064849219.1"/>
</dbReference>
<protein>
    <recommendedName>
        <fullName evidence="7">Post-GPI attachment to proteins factor 3</fullName>
    </recommendedName>
</protein>
<sequence length="329" mass="38182">MKSFGLSFSIFLVIVTLSSLVEKCLASLGDHLPEFRDCVKVCIEENCDTGKGQLPLHLRLLLWTCPSECDYTCQHIITTRRLERDPPMIEPVVQYHGKWPFHRFIGIQEPFSVLFSLFNFIAHRQGMQRIRESIPGRYPLRPYYLALGYFGLASWVFSMIFHTRDFNLTEKLDYFAAGASVLYGLYYTPIRVFRLDKPTPTKQSILRLWTIVCILLYVAHVTYLTAWSWDYTYNMAANVAAGIVQNVLWTWFSISRWRKLQKSWAAWPGLIVAWIIMAMSLELFDFAPIAGMVDAHSLWHLGTVVPTVWWYSFLIKDAQEDIASQRLKA</sequence>
<keyword evidence="6 7" id="KW-0472">Membrane</keyword>
<evidence type="ECO:0000256" key="4">
    <source>
        <dbReference type="ARBA" id="ARBA00022729"/>
    </source>
</evidence>
<feature type="transmembrane region" description="Helical" evidence="7">
    <location>
        <begin position="264"/>
        <end position="284"/>
    </location>
</feature>
<keyword evidence="5 7" id="KW-1133">Transmembrane helix</keyword>
<dbReference type="GO" id="GO:0006506">
    <property type="term" value="P:GPI anchor biosynthetic process"/>
    <property type="evidence" value="ECO:0007669"/>
    <property type="project" value="UniProtKB-KW"/>
</dbReference>
<dbReference type="Proteomes" id="UP001358417">
    <property type="component" value="Unassembled WGS sequence"/>
</dbReference>
<dbReference type="GO" id="GO:0005789">
    <property type="term" value="C:endoplasmic reticulum membrane"/>
    <property type="evidence" value="ECO:0007669"/>
    <property type="project" value="UniProtKB-SubCell"/>
</dbReference>
<keyword evidence="4 7" id="KW-0732">Signal</keyword>
<evidence type="ECO:0000256" key="1">
    <source>
        <dbReference type="ARBA" id="ARBA00004127"/>
    </source>
</evidence>
<dbReference type="InterPro" id="IPR007217">
    <property type="entry name" value="Per1-like"/>
</dbReference>
<feature type="chain" id="PRO_5043092901" description="Post-GPI attachment to proteins factor 3" evidence="7">
    <location>
        <begin position="27"/>
        <end position="329"/>
    </location>
</feature>